<accession>A0AAE8STQ8</accession>
<dbReference type="PANTHER" id="PTHR11685">
    <property type="entry name" value="RBR FAMILY RING FINGER AND IBR DOMAIN-CONTAINING"/>
    <property type="match status" value="1"/>
</dbReference>
<feature type="domain" description="RING-type" evidence="12">
    <location>
        <begin position="205"/>
        <end position="407"/>
    </location>
</feature>
<dbReference type="EMBL" id="ONZQ02000003">
    <property type="protein sequence ID" value="SPO00060.1"/>
    <property type="molecule type" value="Genomic_DNA"/>
</dbReference>
<feature type="region of interest" description="Disordered" evidence="10">
    <location>
        <begin position="671"/>
        <end position="696"/>
    </location>
</feature>
<dbReference type="InterPro" id="IPR044066">
    <property type="entry name" value="TRIAD_supradom"/>
</dbReference>
<dbReference type="Proteomes" id="UP001187682">
    <property type="component" value="Unassembled WGS sequence"/>
</dbReference>
<evidence type="ECO:0000256" key="6">
    <source>
        <dbReference type="ARBA" id="ARBA00022771"/>
    </source>
</evidence>
<dbReference type="InterPro" id="IPR031127">
    <property type="entry name" value="E3_UB_ligase_RBR"/>
</dbReference>
<comment type="catalytic activity">
    <reaction evidence="1">
        <text>[E2 ubiquitin-conjugating enzyme]-S-ubiquitinyl-L-cysteine + [acceptor protein]-L-lysine = [E2 ubiquitin-conjugating enzyme]-L-cysteine + [acceptor protein]-N(6)-ubiquitinyl-L-lysine.</text>
        <dbReference type="EC" id="2.3.2.31"/>
    </reaction>
</comment>
<evidence type="ECO:0000256" key="4">
    <source>
        <dbReference type="ARBA" id="ARBA00022723"/>
    </source>
</evidence>
<keyword evidence="3" id="KW-0808">Transferase</keyword>
<evidence type="ECO:0000259" key="12">
    <source>
        <dbReference type="PROSITE" id="PS51873"/>
    </source>
</evidence>
<proteinExistence type="predicted"/>
<feature type="domain" description="RING-type" evidence="11">
    <location>
        <begin position="209"/>
        <end position="254"/>
    </location>
</feature>
<protein>
    <recommendedName>
        <fullName evidence="2">RBR-type E3 ubiquitin transferase</fullName>
        <ecNumber evidence="2">2.3.2.31</ecNumber>
    </recommendedName>
</protein>
<evidence type="ECO:0000256" key="9">
    <source>
        <dbReference type="PROSITE-ProRule" id="PRU00175"/>
    </source>
</evidence>
<dbReference type="Pfam" id="PF01485">
    <property type="entry name" value="IBR"/>
    <property type="match status" value="2"/>
</dbReference>
<evidence type="ECO:0000256" key="2">
    <source>
        <dbReference type="ARBA" id="ARBA00012251"/>
    </source>
</evidence>
<dbReference type="CDD" id="cd22584">
    <property type="entry name" value="Rcat_RBR_unk"/>
    <property type="match status" value="1"/>
</dbReference>
<dbReference type="GO" id="GO:0016567">
    <property type="term" value="P:protein ubiquitination"/>
    <property type="evidence" value="ECO:0007669"/>
    <property type="project" value="InterPro"/>
</dbReference>
<evidence type="ECO:0000256" key="8">
    <source>
        <dbReference type="ARBA" id="ARBA00022833"/>
    </source>
</evidence>
<keyword evidence="8" id="KW-0862">Zinc</keyword>
<keyword evidence="6 9" id="KW-0863">Zinc-finger</keyword>
<evidence type="ECO:0000313" key="13">
    <source>
        <dbReference type="EMBL" id="SPO00060.1"/>
    </source>
</evidence>
<keyword evidence="7" id="KW-0833">Ubl conjugation pathway</keyword>
<keyword evidence="4" id="KW-0479">Metal-binding</keyword>
<dbReference type="PROSITE" id="PS50089">
    <property type="entry name" value="ZF_RING_2"/>
    <property type="match status" value="1"/>
</dbReference>
<dbReference type="AlphaFoldDB" id="A0AAE8STQ8"/>
<feature type="region of interest" description="Disordered" evidence="10">
    <location>
        <begin position="110"/>
        <end position="130"/>
    </location>
</feature>
<dbReference type="PROSITE" id="PS51873">
    <property type="entry name" value="TRIAD"/>
    <property type="match status" value="1"/>
</dbReference>
<evidence type="ECO:0000256" key="7">
    <source>
        <dbReference type="ARBA" id="ARBA00022786"/>
    </source>
</evidence>
<sequence length="696" mass="77751">MASAAVLPCPALATNDNSNSCPAIVASGDVDYLVDVLRLDNGKSESDLDDEVAAKASALGIDVSVTRVAPTAGQGPTSSVTNSPVSFPTCGTRSLAPSSQATTIRSLTAPSLVPDVSPSTSSTKLASEPRRRSDTLGFSVYDRYLAQLGPNITQPKLVKSLSTTNAGEKNQTLFGLPTTSTLANFKNGFKTRMLWGKKHFTKSDTVTSCICCRDEFDQSSALHNLPCGHTYCCECLRVMIDQAITDETKMPPRCCTLPVPSTILSGLLDSDERLLFIKAVVQFSTPWELRVFCPKAACGEFIPPRHKVDPKHPFVVVCKKCDTSVCSMCKRGAHEIGRDCPDDWDLDAVLKIGEKSGWRRCYRCRTLVELVQGCTHMTCRCKAQFCYICGAIWDPAVGCPNFCNGEEEMERRRAQEEARLAEREAAEEAEATERREAERRTVESPEFDQLREAQAAELKRFAAYARRNRDVMWAGQLRRKLSLADKHSDQMEKMRERHAKTVAHLEDRQIKAEMDLRETLEASERSVQIRLKHMEAYCNGISAQAGSGGGDAAAAMPQRTVTERDLRELSQQYTLRDGMERMHNSRINVMRDRQLKAAEELVERQEAEWLRLETKRDEETEALAVEFSLEEEALSRELEERGRRLRWRWVLCIEILRRKLEEQHGVAYAGIPPPQWPGEEDRPGGGMEPVLVAKGL</sequence>
<reference evidence="13" key="1">
    <citation type="submission" date="2018-03" db="EMBL/GenBank/DDBJ databases">
        <authorList>
            <person name="Guldener U."/>
        </authorList>
    </citation>
    <scope>NUCLEOTIDE SEQUENCE</scope>
</reference>
<dbReference type="GO" id="GO:0061630">
    <property type="term" value="F:ubiquitin protein ligase activity"/>
    <property type="evidence" value="ECO:0007669"/>
    <property type="project" value="UniProtKB-EC"/>
</dbReference>
<dbReference type="InterPro" id="IPR017907">
    <property type="entry name" value="Znf_RING_CS"/>
</dbReference>
<evidence type="ECO:0000256" key="10">
    <source>
        <dbReference type="SAM" id="MobiDB-lite"/>
    </source>
</evidence>
<gene>
    <name evidence="13" type="ORF">DNG_02912</name>
</gene>
<evidence type="ECO:0000259" key="11">
    <source>
        <dbReference type="PROSITE" id="PS50089"/>
    </source>
</evidence>
<dbReference type="GO" id="GO:0008270">
    <property type="term" value="F:zinc ion binding"/>
    <property type="evidence" value="ECO:0007669"/>
    <property type="project" value="UniProtKB-KW"/>
</dbReference>
<dbReference type="SUPFAM" id="SSF57850">
    <property type="entry name" value="RING/U-box"/>
    <property type="match status" value="2"/>
</dbReference>
<dbReference type="Gene3D" id="1.20.120.1750">
    <property type="match status" value="1"/>
</dbReference>
<evidence type="ECO:0000256" key="1">
    <source>
        <dbReference type="ARBA" id="ARBA00001798"/>
    </source>
</evidence>
<evidence type="ECO:0000256" key="3">
    <source>
        <dbReference type="ARBA" id="ARBA00022679"/>
    </source>
</evidence>
<keyword evidence="14" id="KW-1185">Reference proteome</keyword>
<evidence type="ECO:0000313" key="14">
    <source>
        <dbReference type="Proteomes" id="UP001187682"/>
    </source>
</evidence>
<dbReference type="InterPro" id="IPR001841">
    <property type="entry name" value="Znf_RING"/>
</dbReference>
<comment type="caution">
    <text evidence="13">The sequence shown here is derived from an EMBL/GenBank/DDBJ whole genome shotgun (WGS) entry which is preliminary data.</text>
</comment>
<dbReference type="InterPro" id="IPR002867">
    <property type="entry name" value="IBR_dom"/>
</dbReference>
<dbReference type="PROSITE" id="PS00518">
    <property type="entry name" value="ZF_RING_1"/>
    <property type="match status" value="1"/>
</dbReference>
<feature type="region of interest" description="Disordered" evidence="10">
    <location>
        <begin position="414"/>
        <end position="448"/>
    </location>
</feature>
<dbReference type="CDD" id="cd20335">
    <property type="entry name" value="BRcat_RBR"/>
    <property type="match status" value="1"/>
</dbReference>
<evidence type="ECO:0000256" key="5">
    <source>
        <dbReference type="ARBA" id="ARBA00022737"/>
    </source>
</evidence>
<name>A0AAE8STQ8_9PEZI</name>
<dbReference type="EC" id="2.3.2.31" evidence="2"/>
<organism evidence="13 14">
    <name type="scientific">Cephalotrichum gorgonifer</name>
    <dbReference type="NCBI Taxonomy" id="2041049"/>
    <lineage>
        <taxon>Eukaryota</taxon>
        <taxon>Fungi</taxon>
        <taxon>Dikarya</taxon>
        <taxon>Ascomycota</taxon>
        <taxon>Pezizomycotina</taxon>
        <taxon>Sordariomycetes</taxon>
        <taxon>Hypocreomycetidae</taxon>
        <taxon>Microascales</taxon>
        <taxon>Microascaceae</taxon>
        <taxon>Cephalotrichum</taxon>
    </lineage>
</organism>
<keyword evidence="5" id="KW-0677">Repeat</keyword>